<dbReference type="Proteomes" id="UP000550729">
    <property type="component" value="Unassembled WGS sequence"/>
</dbReference>
<dbReference type="AlphaFoldDB" id="A0A848KPL9"/>
<dbReference type="InterPro" id="IPR022536">
    <property type="entry name" value="EspC"/>
</dbReference>
<protein>
    <recommendedName>
        <fullName evidence="3">Excreted virulence factor EspC (Type VII ESX diderm)</fullName>
    </recommendedName>
</protein>
<organism evidence="1 2">
    <name type="scientific">Gordonia asplenii</name>
    <dbReference type="NCBI Taxonomy" id="2725283"/>
    <lineage>
        <taxon>Bacteria</taxon>
        <taxon>Bacillati</taxon>
        <taxon>Actinomycetota</taxon>
        <taxon>Actinomycetes</taxon>
        <taxon>Mycobacteriales</taxon>
        <taxon>Gordoniaceae</taxon>
        <taxon>Gordonia</taxon>
    </lineage>
</organism>
<dbReference type="GO" id="GO:0009306">
    <property type="term" value="P:protein secretion"/>
    <property type="evidence" value="ECO:0007669"/>
    <property type="project" value="InterPro"/>
</dbReference>
<keyword evidence="2" id="KW-1185">Reference proteome</keyword>
<dbReference type="RefSeq" id="WP_170192691.1">
    <property type="nucleotide sequence ID" value="NZ_JABBNB010000002.1"/>
</dbReference>
<dbReference type="Pfam" id="PF10824">
    <property type="entry name" value="T7SS_ESX_EspC"/>
    <property type="match status" value="1"/>
</dbReference>
<sequence>MDNLTVSPDALDGFAAASASTAALVATAGTVNAAANTTAMIGVFGLIGQEFLAEFITAQANHLFSVGSLAAVHAGTAVTAAAGAADYRSSDASGAAGIGSV</sequence>
<accession>A0A848KPL9</accession>
<dbReference type="EMBL" id="JABBNB010000002">
    <property type="protein sequence ID" value="NMO00182.1"/>
    <property type="molecule type" value="Genomic_DNA"/>
</dbReference>
<evidence type="ECO:0000313" key="1">
    <source>
        <dbReference type="EMBL" id="NMO00182.1"/>
    </source>
</evidence>
<reference evidence="1 2" key="1">
    <citation type="submission" date="2020-04" db="EMBL/GenBank/DDBJ databases">
        <title>Gordonia sp. nov. TBRC 11910.</title>
        <authorList>
            <person name="Suriyachadkun C."/>
        </authorList>
    </citation>
    <scope>NUCLEOTIDE SEQUENCE [LARGE SCALE GENOMIC DNA]</scope>
    <source>
        <strain evidence="1 2">TBRC 11910</strain>
    </source>
</reference>
<evidence type="ECO:0000313" key="2">
    <source>
        <dbReference type="Proteomes" id="UP000550729"/>
    </source>
</evidence>
<gene>
    <name evidence="1" type="ORF">HH308_03015</name>
</gene>
<evidence type="ECO:0008006" key="3">
    <source>
        <dbReference type="Google" id="ProtNLM"/>
    </source>
</evidence>
<proteinExistence type="predicted"/>
<name>A0A848KPL9_9ACTN</name>
<comment type="caution">
    <text evidence="1">The sequence shown here is derived from an EMBL/GenBank/DDBJ whole genome shotgun (WGS) entry which is preliminary data.</text>
</comment>